<feature type="signal peptide" evidence="2">
    <location>
        <begin position="1"/>
        <end position="23"/>
    </location>
</feature>
<evidence type="ECO:0008006" key="6">
    <source>
        <dbReference type="Google" id="ProtNLM"/>
    </source>
</evidence>
<dbReference type="PROSITE" id="PS51257">
    <property type="entry name" value="PROKAR_LIPOPROTEIN"/>
    <property type="match status" value="1"/>
</dbReference>
<accession>A0A5P2US65</accession>
<reference evidence="3" key="3">
    <citation type="submission" date="2020-09" db="EMBL/GenBank/DDBJ databases">
        <authorList>
            <person name="Sun Q."/>
            <person name="Ohkuma M."/>
        </authorList>
    </citation>
    <scope>NUCLEOTIDE SEQUENCE</scope>
    <source>
        <strain evidence="3">JCM 4834</strain>
    </source>
</reference>
<dbReference type="RefSeq" id="WP_150520989.1">
    <property type="nucleotide sequence ID" value="NZ_BMVX01000012.1"/>
</dbReference>
<evidence type="ECO:0000256" key="1">
    <source>
        <dbReference type="SAM" id="MobiDB-lite"/>
    </source>
</evidence>
<name>A0A5P2US65_9ACTN</name>
<feature type="region of interest" description="Disordered" evidence="1">
    <location>
        <begin position="23"/>
        <end position="123"/>
    </location>
</feature>
<dbReference type="Proteomes" id="UP000634660">
    <property type="component" value="Unassembled WGS sequence"/>
</dbReference>
<proteinExistence type="predicted"/>
<dbReference type="EMBL" id="BMVX01000012">
    <property type="protein sequence ID" value="GGZ72333.1"/>
    <property type="molecule type" value="Genomic_DNA"/>
</dbReference>
<protein>
    <recommendedName>
        <fullName evidence="6">Lipoprotein</fullName>
    </recommendedName>
</protein>
<dbReference type="AlphaFoldDB" id="A0A5P2US65"/>
<keyword evidence="5" id="KW-1185">Reference proteome</keyword>
<organism evidence="4 5">
    <name type="scientific">Streptomyces subrutilus</name>
    <dbReference type="NCBI Taxonomy" id="36818"/>
    <lineage>
        <taxon>Bacteria</taxon>
        <taxon>Bacillati</taxon>
        <taxon>Actinomycetota</taxon>
        <taxon>Actinomycetes</taxon>
        <taxon>Kitasatosporales</taxon>
        <taxon>Streptomycetaceae</taxon>
        <taxon>Streptomyces</taxon>
    </lineage>
</organism>
<reference evidence="3" key="1">
    <citation type="journal article" date="2014" name="Int. J. Syst. Evol. Microbiol.">
        <title>Complete genome sequence of Corynebacterium casei LMG S-19264T (=DSM 44701T), isolated from a smear-ripened cheese.</title>
        <authorList>
            <consortium name="US DOE Joint Genome Institute (JGI-PGF)"/>
            <person name="Walter F."/>
            <person name="Albersmeier A."/>
            <person name="Kalinowski J."/>
            <person name="Ruckert C."/>
        </authorList>
    </citation>
    <scope>NUCLEOTIDE SEQUENCE</scope>
    <source>
        <strain evidence="3">JCM 4834</strain>
    </source>
</reference>
<dbReference type="KEGG" id="ssub:CP968_30245"/>
<feature type="compositionally biased region" description="Low complexity" evidence="1">
    <location>
        <begin position="91"/>
        <end position="106"/>
    </location>
</feature>
<evidence type="ECO:0000313" key="5">
    <source>
        <dbReference type="Proteomes" id="UP000326831"/>
    </source>
</evidence>
<gene>
    <name evidence="4" type="ORF">CP968_30245</name>
    <name evidence="3" type="ORF">GCM10010371_35270</name>
</gene>
<evidence type="ECO:0000313" key="4">
    <source>
        <dbReference type="EMBL" id="QEU81988.1"/>
    </source>
</evidence>
<sequence length="146" mass="14801">MQLRRALPLTLAALLLATGCVTVRPPAPPAAVRPGPAADRTGSTSPTLAAAPLGRLPGPVESAAPPAPPAPRTASAAPPTGAPRPRRDRAAPPVRRVPAAHAAPRARPAPKPRAPSRPAPRRTWDMAPLCAAARGTISPAIVALCR</sequence>
<dbReference type="Proteomes" id="UP000326831">
    <property type="component" value="Chromosome"/>
</dbReference>
<evidence type="ECO:0000256" key="2">
    <source>
        <dbReference type="SAM" id="SignalP"/>
    </source>
</evidence>
<keyword evidence="2" id="KW-0732">Signal</keyword>
<feature type="compositionally biased region" description="Pro residues" evidence="1">
    <location>
        <begin position="107"/>
        <end position="118"/>
    </location>
</feature>
<reference evidence="4 5" key="2">
    <citation type="submission" date="2017-09" db="EMBL/GenBank/DDBJ databases">
        <authorList>
            <person name="Lee N."/>
            <person name="Cho B.-K."/>
        </authorList>
    </citation>
    <scope>NUCLEOTIDE SEQUENCE [LARGE SCALE GENOMIC DNA]</scope>
    <source>
        <strain evidence="4 5">ATCC 27467</strain>
    </source>
</reference>
<dbReference type="EMBL" id="CP023701">
    <property type="protein sequence ID" value="QEU81988.1"/>
    <property type="molecule type" value="Genomic_DNA"/>
</dbReference>
<evidence type="ECO:0000313" key="3">
    <source>
        <dbReference type="EMBL" id="GGZ72333.1"/>
    </source>
</evidence>
<feature type="chain" id="PRO_5044622915" description="Lipoprotein" evidence="2">
    <location>
        <begin position="24"/>
        <end position="146"/>
    </location>
</feature>